<protein>
    <submittedName>
        <fullName evidence="1">Uncharacterized protein</fullName>
    </submittedName>
</protein>
<evidence type="ECO:0000313" key="2">
    <source>
        <dbReference type="Proteomes" id="UP000003490"/>
    </source>
</evidence>
<dbReference type="EMBL" id="ABCB02000021">
    <property type="protein sequence ID" value="EDO59759.1"/>
    <property type="molecule type" value="Genomic_DNA"/>
</dbReference>
<sequence length="90" mass="10160">MQILPNPDPDTDQYEIEVGRLIPLSGGNVDFPLGEGLLHFLYTDFETACDPEQITFEQEQEMRPASFESETEQKVLITCALPKQLSIFAL</sequence>
<reference evidence="1 2" key="1">
    <citation type="submission" date="2007-08" db="EMBL/GenBank/DDBJ databases">
        <title>Draft genome sequence of Clostridium leptum (DSM 753).</title>
        <authorList>
            <person name="Sudarsanam P."/>
            <person name="Ley R."/>
            <person name="Guruge J."/>
            <person name="Turnbaugh P.J."/>
            <person name="Mahowald M."/>
            <person name="Liep D."/>
            <person name="Gordon J."/>
        </authorList>
    </citation>
    <scope>NUCLEOTIDE SEQUENCE [LARGE SCALE GENOMIC DNA]</scope>
    <source>
        <strain evidence="1 2">DSM 753</strain>
    </source>
</reference>
<dbReference type="AlphaFoldDB" id="A7VYY1"/>
<proteinExistence type="predicted"/>
<name>A7VYY1_9FIRM</name>
<reference evidence="1 2" key="2">
    <citation type="submission" date="2007-08" db="EMBL/GenBank/DDBJ databases">
        <authorList>
            <person name="Fulton L."/>
            <person name="Clifton S."/>
            <person name="Fulton B."/>
            <person name="Xu J."/>
            <person name="Minx P."/>
            <person name="Pepin K.H."/>
            <person name="Johnson M."/>
            <person name="Thiruvilangam P."/>
            <person name="Bhonagiri V."/>
            <person name="Nash W.E."/>
            <person name="Wang C."/>
            <person name="Mardis E.R."/>
            <person name="Wilson R.K."/>
        </authorList>
    </citation>
    <scope>NUCLEOTIDE SEQUENCE [LARGE SCALE GENOMIC DNA]</scope>
    <source>
        <strain evidence="1 2">DSM 753</strain>
    </source>
</reference>
<comment type="caution">
    <text evidence="1">The sequence shown here is derived from an EMBL/GenBank/DDBJ whole genome shotgun (WGS) entry which is preliminary data.</text>
</comment>
<organism evidence="1 2">
    <name type="scientific">[Clostridium] leptum DSM 753</name>
    <dbReference type="NCBI Taxonomy" id="428125"/>
    <lineage>
        <taxon>Bacteria</taxon>
        <taxon>Bacillati</taxon>
        <taxon>Bacillota</taxon>
        <taxon>Clostridia</taxon>
        <taxon>Eubacteriales</taxon>
        <taxon>Oscillospiraceae</taxon>
        <taxon>Oscillospiraceae incertae sedis</taxon>
    </lineage>
</organism>
<gene>
    <name evidence="1" type="ORF">CLOLEP_03809</name>
</gene>
<dbReference type="Proteomes" id="UP000003490">
    <property type="component" value="Unassembled WGS sequence"/>
</dbReference>
<dbReference type="HOGENOM" id="CLU_2435652_0_0_9"/>
<evidence type="ECO:0000313" key="1">
    <source>
        <dbReference type="EMBL" id="EDO59759.1"/>
    </source>
</evidence>
<accession>A7VYY1</accession>